<name>A0A559IQA4_9BACL</name>
<sequence>MSDNMRQLEILRDAIPFLRNSSRLEQIHKGYSSDKKYIVYDSNEHPQYILRTYSIDMHSDKQIKFKHLQLMEQRAVRCARPIEIGTIPEQELGYTILSFVAGNEAFEQLPQLTEIEQFDVGVEAGIELLKMNQVSAPDHKEPWYELMSRKHQRYRTQYAECGVVIPNDAVLLSFIDSNLHLMKDRPNKYQHDDFHPRNLVIKDGKFSGVIDFDRDDWGDPIHEFVKIGLFSTEVSIPFSTGQIRGYHHGEEPNEEFWRLYSLYLAMTLISSVVWVLKVNTDELDDIMRRIQRCMDDHSNFELMVPKWYSQV</sequence>
<protein>
    <submittedName>
        <fullName evidence="2">Aminoglycoside phosphotransferase family protein</fullName>
    </submittedName>
</protein>
<dbReference type="InterPro" id="IPR011009">
    <property type="entry name" value="Kinase-like_dom_sf"/>
</dbReference>
<dbReference type="OrthoDB" id="334783at2"/>
<reference evidence="2 3" key="1">
    <citation type="submission" date="2019-07" db="EMBL/GenBank/DDBJ databases">
        <authorList>
            <person name="Kim J."/>
        </authorList>
    </citation>
    <scope>NUCLEOTIDE SEQUENCE [LARGE SCALE GENOMIC DNA]</scope>
    <source>
        <strain evidence="2 3">N4</strain>
    </source>
</reference>
<keyword evidence="3" id="KW-1185">Reference proteome</keyword>
<dbReference type="AlphaFoldDB" id="A0A559IQA4"/>
<dbReference type="InterPro" id="IPR002575">
    <property type="entry name" value="Aminoglycoside_PTrfase"/>
</dbReference>
<evidence type="ECO:0000313" key="2">
    <source>
        <dbReference type="EMBL" id="TVX89713.1"/>
    </source>
</evidence>
<dbReference type="PANTHER" id="PTHR41283">
    <property type="entry name" value="AMINOGLYCOSIDE PHOSPHOTRANSFERASE"/>
    <property type="match status" value="1"/>
</dbReference>
<gene>
    <name evidence="2" type="ORF">FPZ44_18330</name>
</gene>
<dbReference type="Pfam" id="PF01636">
    <property type="entry name" value="APH"/>
    <property type="match status" value="1"/>
</dbReference>
<dbReference type="SUPFAM" id="SSF56112">
    <property type="entry name" value="Protein kinase-like (PK-like)"/>
    <property type="match status" value="1"/>
</dbReference>
<evidence type="ECO:0000313" key="3">
    <source>
        <dbReference type="Proteomes" id="UP000318102"/>
    </source>
</evidence>
<comment type="caution">
    <text evidence="2">The sequence shown here is derived from an EMBL/GenBank/DDBJ whole genome shotgun (WGS) entry which is preliminary data.</text>
</comment>
<dbReference type="Gene3D" id="3.90.1200.10">
    <property type="match status" value="1"/>
</dbReference>
<dbReference type="EMBL" id="VNJK01000002">
    <property type="protein sequence ID" value="TVX89713.1"/>
    <property type="molecule type" value="Genomic_DNA"/>
</dbReference>
<proteinExistence type="predicted"/>
<evidence type="ECO:0000259" key="1">
    <source>
        <dbReference type="Pfam" id="PF01636"/>
    </source>
</evidence>
<accession>A0A559IQA4</accession>
<dbReference type="Proteomes" id="UP000318102">
    <property type="component" value="Unassembled WGS sequence"/>
</dbReference>
<organism evidence="2 3">
    <name type="scientific">Paenibacillus agilis</name>
    <dbReference type="NCBI Taxonomy" id="3020863"/>
    <lineage>
        <taxon>Bacteria</taxon>
        <taxon>Bacillati</taxon>
        <taxon>Bacillota</taxon>
        <taxon>Bacilli</taxon>
        <taxon>Bacillales</taxon>
        <taxon>Paenibacillaceae</taxon>
        <taxon>Paenibacillus</taxon>
    </lineage>
</organism>
<dbReference type="PANTHER" id="PTHR41283:SF1">
    <property type="entry name" value="AMINOGLYCOSIDE PHOSPHOTRANSFERASE DOMAIN-CONTAINING PROTEIN"/>
    <property type="match status" value="1"/>
</dbReference>
<feature type="domain" description="Aminoglycoside phosphotransferase" evidence="1">
    <location>
        <begin position="24"/>
        <end position="257"/>
    </location>
</feature>
<dbReference type="RefSeq" id="WP_144992464.1">
    <property type="nucleotide sequence ID" value="NZ_VNJK01000002.1"/>
</dbReference>